<name>A0A1M7Y8F6_9BACT</name>
<gene>
    <name evidence="1" type="ORF">SAMN02745220_02541</name>
</gene>
<dbReference type="EMBL" id="FRFE01000011">
    <property type="protein sequence ID" value="SHO48925.1"/>
    <property type="molecule type" value="Genomic_DNA"/>
</dbReference>
<sequence length="105" mass="11862">MVEKRYSEGLGEFTNSFFIPAVEIRTTHLINKLNDPHQVLLMNNRGGQHLPGPVSTLLIPTSVKGQSRMDLTQLFFIVDIIDIERFPGICYKTDDTLPINAHPDL</sequence>
<evidence type="ECO:0000313" key="1">
    <source>
        <dbReference type="EMBL" id="SHO48925.1"/>
    </source>
</evidence>
<dbReference type="STRING" id="1121416.SAMN02745220_02541"/>
<reference evidence="1 2" key="1">
    <citation type="submission" date="2016-12" db="EMBL/GenBank/DDBJ databases">
        <authorList>
            <person name="Song W.-J."/>
            <person name="Kurnit D.M."/>
        </authorList>
    </citation>
    <scope>NUCLEOTIDE SEQUENCE [LARGE SCALE GENOMIC DNA]</scope>
    <source>
        <strain evidence="1 2">DSM 18488</strain>
    </source>
</reference>
<proteinExistence type="predicted"/>
<evidence type="ECO:0000313" key="2">
    <source>
        <dbReference type="Proteomes" id="UP000184603"/>
    </source>
</evidence>
<organism evidence="1 2">
    <name type="scientific">Desulfopila aestuarii DSM 18488</name>
    <dbReference type="NCBI Taxonomy" id="1121416"/>
    <lineage>
        <taxon>Bacteria</taxon>
        <taxon>Pseudomonadati</taxon>
        <taxon>Thermodesulfobacteriota</taxon>
        <taxon>Desulfobulbia</taxon>
        <taxon>Desulfobulbales</taxon>
        <taxon>Desulfocapsaceae</taxon>
        <taxon>Desulfopila</taxon>
    </lineage>
</organism>
<dbReference type="Proteomes" id="UP000184603">
    <property type="component" value="Unassembled WGS sequence"/>
</dbReference>
<protein>
    <submittedName>
        <fullName evidence="1">Uncharacterized protein</fullName>
    </submittedName>
</protein>
<dbReference type="AlphaFoldDB" id="A0A1M7Y8F6"/>
<accession>A0A1M7Y8F6</accession>
<keyword evidence="2" id="KW-1185">Reference proteome</keyword>